<proteinExistence type="predicted"/>
<keyword evidence="1" id="KW-0004">4Fe-4S</keyword>
<dbReference type="InterPro" id="IPR039650">
    <property type="entry name" value="HdrA-like"/>
</dbReference>
<dbReference type="PANTHER" id="PTHR43498">
    <property type="entry name" value="FERREDOXIN:COB-COM HETERODISULFIDE REDUCTASE SUBUNIT A"/>
    <property type="match status" value="1"/>
</dbReference>
<evidence type="ECO:0000256" key="3">
    <source>
        <dbReference type="ARBA" id="ARBA00023002"/>
    </source>
</evidence>
<keyword evidence="3" id="KW-0560">Oxidoreductase</keyword>
<keyword evidence="8" id="KW-1185">Reference proteome</keyword>
<evidence type="ECO:0000256" key="4">
    <source>
        <dbReference type="ARBA" id="ARBA00023004"/>
    </source>
</evidence>
<dbReference type="Pfam" id="PF12831">
    <property type="entry name" value="FAD_oxidored"/>
    <property type="match status" value="1"/>
</dbReference>
<evidence type="ECO:0000256" key="1">
    <source>
        <dbReference type="ARBA" id="ARBA00022485"/>
    </source>
</evidence>
<gene>
    <name evidence="7" type="ORF">HA482_05900</name>
</gene>
<comment type="caution">
    <text evidence="7">The sequence shown here is derived from an EMBL/GenBank/DDBJ whole genome shotgun (WGS) entry which is preliminary data.</text>
</comment>
<keyword evidence="6" id="KW-0472">Membrane</keyword>
<dbReference type="Proteomes" id="UP000639516">
    <property type="component" value="Unassembled WGS sequence"/>
</dbReference>
<accession>A0ABR7U1U2</accession>
<dbReference type="EMBL" id="JAATTO010000007">
    <property type="protein sequence ID" value="MBC9977751.1"/>
    <property type="molecule type" value="Genomic_DNA"/>
</dbReference>
<evidence type="ECO:0000313" key="7">
    <source>
        <dbReference type="EMBL" id="MBC9977751.1"/>
    </source>
</evidence>
<evidence type="ECO:0000256" key="5">
    <source>
        <dbReference type="ARBA" id="ARBA00023014"/>
    </source>
</evidence>
<keyword evidence="4" id="KW-0408">Iron</keyword>
<reference evidence="7 8" key="1">
    <citation type="journal article" date="2020" name="Arch. Microbiol.">
        <title>Bradyrhizobium campsiandrae sp. nov., a nitrogen-fixing bacterial strain isolated from a native leguminous tree from the Amazon adapted to flooded conditions.</title>
        <authorList>
            <person name="Cabral Michel D."/>
            <person name="Martins da Costa E."/>
            <person name="Azarias Guimaraes A."/>
            <person name="Soares de Carvalho T."/>
            <person name="Santos de Castro Caputo P."/>
            <person name="Willems A."/>
            <person name="de Souza Moreira F.M."/>
        </authorList>
    </citation>
    <scope>NUCLEOTIDE SEQUENCE [LARGE SCALE GENOMIC DNA]</scope>
    <source>
        <strain evidence="8">INPA 384B</strain>
    </source>
</reference>
<dbReference type="Gene3D" id="3.50.50.60">
    <property type="entry name" value="FAD/NAD(P)-binding domain"/>
    <property type="match status" value="1"/>
</dbReference>
<evidence type="ECO:0000256" key="2">
    <source>
        <dbReference type="ARBA" id="ARBA00022723"/>
    </source>
</evidence>
<name>A0ABR7U1U2_9BRAD</name>
<keyword evidence="6" id="KW-0812">Transmembrane</keyword>
<protein>
    <submittedName>
        <fullName evidence="7">FAD-dependent oxidoreductase</fullName>
    </submittedName>
</protein>
<evidence type="ECO:0000256" key="6">
    <source>
        <dbReference type="SAM" id="Phobius"/>
    </source>
</evidence>
<dbReference type="InterPro" id="IPR036188">
    <property type="entry name" value="FAD/NAD-bd_sf"/>
</dbReference>
<dbReference type="SUPFAM" id="SSF51905">
    <property type="entry name" value="FAD/NAD(P)-binding domain"/>
    <property type="match status" value="1"/>
</dbReference>
<feature type="transmembrane region" description="Helical" evidence="6">
    <location>
        <begin position="20"/>
        <end position="42"/>
    </location>
</feature>
<dbReference type="RefSeq" id="WP_188103265.1">
    <property type="nucleotide sequence ID" value="NZ_JAANIH010000031.1"/>
</dbReference>
<keyword evidence="5" id="KW-0411">Iron-sulfur</keyword>
<keyword evidence="6" id="KW-1133">Transmembrane helix</keyword>
<dbReference type="PANTHER" id="PTHR43498:SF1">
    <property type="entry name" value="COB--COM HETERODISULFIDE REDUCTASE IRON-SULFUR SUBUNIT A"/>
    <property type="match status" value="1"/>
</dbReference>
<sequence length="450" mass="49768">MIDKRTRIVRKTVDTQKIDADICVVGAGAAGLMAALTSARLGRRTVLLEAMPTLGGQLVGTLLGTICGLYSNGPKPRRVTFGAVDEMLRYLDAAKALHSRRALNSVVLQYDETLCGRWAEEALSNSTVEVVLGAVLREVKMEGRQVTALLVTTRWGDLEVRCKGVVDASGDATVAWHAGLEVREPTTPHWGTQMVTIENFDRRAVFEFDGFRVARLLKEKRNQYGLAREDGFIFAFPGRNIATVNLTHMPNPTDPIGASRATLEGRDQADKILEFLRTEFPSMRDARIRAYGLPGIRQTRWFVSAHQLSIEEVRSGERPQDAVARCSWPVEAHETAEGVSWEKFDGDDHMHYVPLRSMVHRDADNLVAAGRCIDGDSAALASVRVMGPCFAMGQAAAHALDIGGTRSVHEIDISQLSARLRPNLEEFRKDPWTDDLGEDEIAREREDAHV</sequence>
<organism evidence="7 8">
    <name type="scientific">Bradyrhizobium campsiandrae</name>
    <dbReference type="NCBI Taxonomy" id="1729892"/>
    <lineage>
        <taxon>Bacteria</taxon>
        <taxon>Pseudomonadati</taxon>
        <taxon>Pseudomonadota</taxon>
        <taxon>Alphaproteobacteria</taxon>
        <taxon>Hyphomicrobiales</taxon>
        <taxon>Nitrobacteraceae</taxon>
        <taxon>Bradyrhizobium</taxon>
    </lineage>
</organism>
<evidence type="ECO:0000313" key="8">
    <source>
        <dbReference type="Proteomes" id="UP000639516"/>
    </source>
</evidence>
<keyword evidence="2" id="KW-0479">Metal-binding</keyword>